<gene>
    <name evidence="3" type="ORF">EJ02DRAFT_511150</name>
</gene>
<protein>
    <submittedName>
        <fullName evidence="3">Uncharacterized protein</fullName>
    </submittedName>
</protein>
<evidence type="ECO:0000313" key="4">
    <source>
        <dbReference type="Proteomes" id="UP000800038"/>
    </source>
</evidence>
<keyword evidence="2" id="KW-0812">Transmembrane</keyword>
<feature type="transmembrane region" description="Helical" evidence="2">
    <location>
        <begin position="150"/>
        <end position="174"/>
    </location>
</feature>
<evidence type="ECO:0000256" key="2">
    <source>
        <dbReference type="SAM" id="Phobius"/>
    </source>
</evidence>
<reference evidence="3" key="1">
    <citation type="journal article" date="2020" name="Stud. Mycol.">
        <title>101 Dothideomycetes genomes: a test case for predicting lifestyles and emergence of pathogens.</title>
        <authorList>
            <person name="Haridas S."/>
            <person name="Albert R."/>
            <person name="Binder M."/>
            <person name="Bloem J."/>
            <person name="Labutti K."/>
            <person name="Salamov A."/>
            <person name="Andreopoulos B."/>
            <person name="Baker S."/>
            <person name="Barry K."/>
            <person name="Bills G."/>
            <person name="Bluhm B."/>
            <person name="Cannon C."/>
            <person name="Castanera R."/>
            <person name="Culley D."/>
            <person name="Daum C."/>
            <person name="Ezra D."/>
            <person name="Gonzalez J."/>
            <person name="Henrissat B."/>
            <person name="Kuo A."/>
            <person name="Liang C."/>
            <person name="Lipzen A."/>
            <person name="Lutzoni F."/>
            <person name="Magnuson J."/>
            <person name="Mondo S."/>
            <person name="Nolan M."/>
            <person name="Ohm R."/>
            <person name="Pangilinan J."/>
            <person name="Park H.-J."/>
            <person name="Ramirez L."/>
            <person name="Alfaro M."/>
            <person name="Sun H."/>
            <person name="Tritt A."/>
            <person name="Yoshinaga Y."/>
            <person name="Zwiers L.-H."/>
            <person name="Turgeon B."/>
            <person name="Goodwin S."/>
            <person name="Spatafora J."/>
            <person name="Crous P."/>
            <person name="Grigoriev I."/>
        </authorList>
    </citation>
    <scope>NUCLEOTIDE SEQUENCE</scope>
    <source>
        <strain evidence="3">CBS 161.51</strain>
    </source>
</reference>
<dbReference type="AlphaFoldDB" id="A0A6A5SR13"/>
<organism evidence="3 4">
    <name type="scientific">Clathrospora elynae</name>
    <dbReference type="NCBI Taxonomy" id="706981"/>
    <lineage>
        <taxon>Eukaryota</taxon>
        <taxon>Fungi</taxon>
        <taxon>Dikarya</taxon>
        <taxon>Ascomycota</taxon>
        <taxon>Pezizomycotina</taxon>
        <taxon>Dothideomycetes</taxon>
        <taxon>Pleosporomycetidae</taxon>
        <taxon>Pleosporales</taxon>
        <taxon>Diademaceae</taxon>
        <taxon>Clathrospora</taxon>
    </lineage>
</organism>
<dbReference type="OrthoDB" id="5421765at2759"/>
<dbReference type="EMBL" id="ML976028">
    <property type="protein sequence ID" value="KAF1943085.1"/>
    <property type="molecule type" value="Genomic_DNA"/>
</dbReference>
<name>A0A6A5SR13_9PLEO</name>
<dbReference type="Proteomes" id="UP000800038">
    <property type="component" value="Unassembled WGS sequence"/>
</dbReference>
<sequence length="487" mass="52670">MISKLASKWPPNPLRSNRSPPPRIHIGDESAPTLHHQHYIRNAVRHVDVSPPTNGLPNETCVNIEGHVVQCSSPSSKQMKDNEFATTVLPENAWASVTTEDPLTAIISATTQAQNQSPTASDGTATPSLVSAENVASTSNISGSGLSSGAVAGIAIGTLIMGATIAFLAAFFVFKRRNKRYVNVGARGHTSYADSIPELAMVRQKSVGLGGRNSSYVQVSKTPIPAPVATPIPAPVPVQQSNISSAVPGFLPPASHESTICGRVSALFGQIHRHVETYYRDVHTSITPSMAPELAQFGAKDMDMAELLQDCSSQITVLKHALVAYVLDITGPNKAEYGETIFPEELYGMKTQDSHGAGSDPSLRAATALHRRLSVYLYTARSSNSNSHRSWTFQSDVREAAEHFALTFFPWANPTASDQEKDEDLAQIISEALEMRIWLYGQPCEYEFEWEGAGRRGVLVSPGLVRWTNERGEGEERRVVEGVAVGV</sequence>
<feature type="region of interest" description="Disordered" evidence="1">
    <location>
        <begin position="1"/>
        <end position="29"/>
    </location>
</feature>
<keyword evidence="2" id="KW-1133">Transmembrane helix</keyword>
<accession>A0A6A5SR13</accession>
<proteinExistence type="predicted"/>
<evidence type="ECO:0000313" key="3">
    <source>
        <dbReference type="EMBL" id="KAF1943085.1"/>
    </source>
</evidence>
<evidence type="ECO:0000256" key="1">
    <source>
        <dbReference type="SAM" id="MobiDB-lite"/>
    </source>
</evidence>
<keyword evidence="4" id="KW-1185">Reference proteome</keyword>
<keyword evidence="2" id="KW-0472">Membrane</keyword>